<dbReference type="PROSITE" id="PS50887">
    <property type="entry name" value="GGDEF"/>
    <property type="match status" value="1"/>
</dbReference>
<dbReference type="PANTHER" id="PTHR45138:SF9">
    <property type="entry name" value="DIGUANYLATE CYCLASE DGCM-RELATED"/>
    <property type="match status" value="1"/>
</dbReference>
<comment type="caution">
    <text evidence="3">The sequence shown here is derived from an EMBL/GenBank/DDBJ whole genome shotgun (WGS) entry which is preliminary data.</text>
</comment>
<dbReference type="Pfam" id="PF00990">
    <property type="entry name" value="GGDEF"/>
    <property type="match status" value="1"/>
</dbReference>
<dbReference type="FunFam" id="3.30.70.270:FF:000001">
    <property type="entry name" value="Diguanylate cyclase domain protein"/>
    <property type="match status" value="1"/>
</dbReference>
<evidence type="ECO:0000313" key="3">
    <source>
        <dbReference type="EMBL" id="MBE1613041.1"/>
    </source>
</evidence>
<feature type="transmembrane region" description="Helical" evidence="1">
    <location>
        <begin position="123"/>
        <end position="141"/>
    </location>
</feature>
<dbReference type="PANTHER" id="PTHR45138">
    <property type="entry name" value="REGULATORY COMPONENTS OF SENSORY TRANSDUCTION SYSTEM"/>
    <property type="match status" value="1"/>
</dbReference>
<dbReference type="CDD" id="cd01949">
    <property type="entry name" value="GGDEF"/>
    <property type="match status" value="1"/>
</dbReference>
<dbReference type="Gene3D" id="3.30.70.270">
    <property type="match status" value="1"/>
</dbReference>
<keyword evidence="1" id="KW-1133">Transmembrane helix</keyword>
<dbReference type="EMBL" id="JADBEM010000001">
    <property type="protein sequence ID" value="MBE1613041.1"/>
    <property type="molecule type" value="Genomic_DNA"/>
</dbReference>
<evidence type="ECO:0000259" key="2">
    <source>
        <dbReference type="PROSITE" id="PS50887"/>
    </source>
</evidence>
<feature type="domain" description="GGDEF" evidence="2">
    <location>
        <begin position="278"/>
        <end position="419"/>
    </location>
</feature>
<dbReference type="GO" id="GO:0052621">
    <property type="term" value="F:diguanylate cyclase activity"/>
    <property type="evidence" value="ECO:0007669"/>
    <property type="project" value="TreeGrafter"/>
</dbReference>
<feature type="transmembrane region" description="Helical" evidence="1">
    <location>
        <begin position="161"/>
        <end position="186"/>
    </location>
</feature>
<dbReference type="InterPro" id="IPR029787">
    <property type="entry name" value="Nucleotide_cyclase"/>
</dbReference>
<sequence length="444" mass="47139">MVAHSGHHVRSWGLWSLPAPALTFFLLVDAAAVTYALTILASSPRVADLSTAATLCACAVVCIEGARRVERRRRRGGALHKDLQPVWMIAAAIVLPPTTALLCVILLRTWWRVRASRCIPHRWTFSTAVVVIAAVCAHSTYDAVAGVLGDAGWAQHQVVTVATMLAALAFLATDALLCAVAIRLLAPTSTLREMFGDSADLAVDAVTGGLGCLVAAASMVTPWAGVLGIPITLAGQRALLLAQLESEASTDGKTELSNFPHWRQEVEDLLDRARRREARFAILLADIDHFKRINDTHGHLAGDHVLREVAARMRAVIRTEDVAGRFGGEEFVIGMPGVDVADAVGAAHRLRTAISGSLLPIRPAEAGADGAEVVRLTISVGVAVYPSDGTTLDQLLDHADRALYAAKAAGRNRVSRGQGIEPDVVALAQPTDLDAPGQRRATVP</sequence>
<dbReference type="NCBIfam" id="TIGR00254">
    <property type="entry name" value="GGDEF"/>
    <property type="match status" value="1"/>
</dbReference>
<dbReference type="Proteomes" id="UP000638648">
    <property type="component" value="Unassembled WGS sequence"/>
</dbReference>
<reference evidence="3" key="1">
    <citation type="submission" date="2020-10" db="EMBL/GenBank/DDBJ databases">
        <title>Sequencing the genomes of 1000 actinobacteria strains.</title>
        <authorList>
            <person name="Klenk H.-P."/>
        </authorList>
    </citation>
    <scope>NUCLEOTIDE SEQUENCE</scope>
    <source>
        <strain evidence="3">DSM 45354</strain>
    </source>
</reference>
<proteinExistence type="predicted"/>
<gene>
    <name evidence="3" type="ORF">HEB94_009889</name>
</gene>
<keyword evidence="4" id="KW-1185">Reference proteome</keyword>
<evidence type="ECO:0000256" key="1">
    <source>
        <dbReference type="SAM" id="Phobius"/>
    </source>
</evidence>
<dbReference type="RefSeq" id="WP_192755975.1">
    <property type="nucleotide sequence ID" value="NZ_BAABJL010000128.1"/>
</dbReference>
<keyword evidence="1" id="KW-0472">Membrane</keyword>
<feature type="transmembrane region" description="Helical" evidence="1">
    <location>
        <begin position="86"/>
        <end position="111"/>
    </location>
</feature>
<dbReference type="SUPFAM" id="SSF55073">
    <property type="entry name" value="Nucleotide cyclase"/>
    <property type="match status" value="1"/>
</dbReference>
<evidence type="ECO:0000313" key="4">
    <source>
        <dbReference type="Proteomes" id="UP000638648"/>
    </source>
</evidence>
<dbReference type="GO" id="GO:0005886">
    <property type="term" value="C:plasma membrane"/>
    <property type="evidence" value="ECO:0007669"/>
    <property type="project" value="TreeGrafter"/>
</dbReference>
<dbReference type="InterPro" id="IPR000160">
    <property type="entry name" value="GGDEF_dom"/>
</dbReference>
<dbReference type="AlphaFoldDB" id="A0A927N5H3"/>
<name>A0A927N5H3_9ACTN</name>
<dbReference type="GO" id="GO:1902201">
    <property type="term" value="P:negative regulation of bacterial-type flagellum-dependent cell motility"/>
    <property type="evidence" value="ECO:0007669"/>
    <property type="project" value="TreeGrafter"/>
</dbReference>
<dbReference type="SMART" id="SM00267">
    <property type="entry name" value="GGDEF"/>
    <property type="match status" value="1"/>
</dbReference>
<feature type="transmembrane region" description="Helical" evidence="1">
    <location>
        <begin position="12"/>
        <end position="37"/>
    </location>
</feature>
<accession>A0A927N5H3</accession>
<dbReference type="InterPro" id="IPR050469">
    <property type="entry name" value="Diguanylate_Cyclase"/>
</dbReference>
<keyword evidence="1" id="KW-0812">Transmembrane</keyword>
<dbReference type="InterPro" id="IPR043128">
    <property type="entry name" value="Rev_trsase/Diguanyl_cyclase"/>
</dbReference>
<organism evidence="3 4">
    <name type="scientific">Actinopolymorpha pittospori</name>
    <dbReference type="NCBI Taxonomy" id="648752"/>
    <lineage>
        <taxon>Bacteria</taxon>
        <taxon>Bacillati</taxon>
        <taxon>Actinomycetota</taxon>
        <taxon>Actinomycetes</taxon>
        <taxon>Propionibacteriales</taxon>
        <taxon>Actinopolymorphaceae</taxon>
        <taxon>Actinopolymorpha</taxon>
    </lineage>
</organism>
<protein>
    <submittedName>
        <fullName evidence="3">Diguanylate cyclase (GGDEF)-like protein</fullName>
    </submittedName>
</protein>
<dbReference type="GO" id="GO:0043709">
    <property type="term" value="P:cell adhesion involved in single-species biofilm formation"/>
    <property type="evidence" value="ECO:0007669"/>
    <property type="project" value="TreeGrafter"/>
</dbReference>